<keyword evidence="2" id="KW-1185">Reference proteome</keyword>
<protein>
    <submittedName>
        <fullName evidence="1">Uncharacterized protein</fullName>
    </submittedName>
</protein>
<dbReference type="RefSeq" id="WP_141514691.1">
    <property type="nucleotide sequence ID" value="NZ_OCNE01000034.1"/>
</dbReference>
<dbReference type="Proteomes" id="UP000219072">
    <property type="component" value="Unassembled WGS sequence"/>
</dbReference>
<dbReference type="AlphaFoldDB" id="A0A286EA68"/>
<sequence length="99" mass="10052">MPAAAVARRCGYRRVPEVPLPAAIRESGALRAEAGVPLAAAALGFPASRAPGAARTVVGVSRHERIGASVVALEVAGPDDAFDMNDRVAATPPTDLGPR</sequence>
<dbReference type="EMBL" id="OCNE01000034">
    <property type="protein sequence ID" value="SOD67788.1"/>
    <property type="molecule type" value="Genomic_DNA"/>
</dbReference>
<proteinExistence type="predicted"/>
<gene>
    <name evidence="1" type="ORF">SAMN06297387_1347</name>
</gene>
<reference evidence="1 2" key="1">
    <citation type="submission" date="2017-09" db="EMBL/GenBank/DDBJ databases">
        <authorList>
            <person name="Ehlers B."/>
            <person name="Leendertz F.H."/>
        </authorList>
    </citation>
    <scope>NUCLEOTIDE SEQUENCE [LARGE SCALE GENOMIC DNA]</scope>
    <source>
        <strain evidence="1 2">CGMCC 4.7095</strain>
    </source>
</reference>
<evidence type="ECO:0000313" key="1">
    <source>
        <dbReference type="EMBL" id="SOD67788.1"/>
    </source>
</evidence>
<organism evidence="1 2">
    <name type="scientific">Streptomyces zhaozhouensis</name>
    <dbReference type="NCBI Taxonomy" id="1300267"/>
    <lineage>
        <taxon>Bacteria</taxon>
        <taxon>Bacillati</taxon>
        <taxon>Actinomycetota</taxon>
        <taxon>Actinomycetes</taxon>
        <taxon>Kitasatosporales</taxon>
        <taxon>Streptomycetaceae</taxon>
        <taxon>Streptomyces</taxon>
    </lineage>
</organism>
<evidence type="ECO:0000313" key="2">
    <source>
        <dbReference type="Proteomes" id="UP000219072"/>
    </source>
</evidence>
<accession>A0A286EA68</accession>
<name>A0A286EA68_9ACTN</name>